<protein>
    <submittedName>
        <fullName evidence="2">Helix-turn-helix transcriptional regulator</fullName>
    </submittedName>
</protein>
<feature type="domain" description="Helix-turn-helix" evidence="1">
    <location>
        <begin position="6"/>
        <end position="56"/>
    </location>
</feature>
<evidence type="ECO:0000313" key="2">
    <source>
        <dbReference type="EMBL" id="MFC2925266.1"/>
    </source>
</evidence>
<dbReference type="EMBL" id="JBHRSV010000002">
    <property type="protein sequence ID" value="MFC2925266.1"/>
    <property type="molecule type" value="Genomic_DNA"/>
</dbReference>
<sequence length="69" mass="8026">MTPDFLLTPKQAARYLNLAEISLAKWRVDGTGPEYFKLGRAVRYRVDSLDAWLEERLQRSTSETRPANR</sequence>
<name>A0ABV6ZUY6_9PROT</name>
<evidence type="ECO:0000313" key="3">
    <source>
        <dbReference type="Proteomes" id="UP001595379"/>
    </source>
</evidence>
<dbReference type="Proteomes" id="UP001595379">
    <property type="component" value="Unassembled WGS sequence"/>
</dbReference>
<proteinExistence type="predicted"/>
<organism evidence="2 3">
    <name type="scientific">Hyphobacterium vulgare</name>
    <dbReference type="NCBI Taxonomy" id="1736751"/>
    <lineage>
        <taxon>Bacteria</taxon>
        <taxon>Pseudomonadati</taxon>
        <taxon>Pseudomonadota</taxon>
        <taxon>Alphaproteobacteria</taxon>
        <taxon>Maricaulales</taxon>
        <taxon>Maricaulaceae</taxon>
        <taxon>Hyphobacterium</taxon>
    </lineage>
</organism>
<keyword evidence="3" id="KW-1185">Reference proteome</keyword>
<dbReference type="InterPro" id="IPR041657">
    <property type="entry name" value="HTH_17"/>
</dbReference>
<dbReference type="InterPro" id="IPR009061">
    <property type="entry name" value="DNA-bd_dom_put_sf"/>
</dbReference>
<dbReference type="Pfam" id="PF12728">
    <property type="entry name" value="HTH_17"/>
    <property type="match status" value="1"/>
</dbReference>
<gene>
    <name evidence="2" type="ORF">ACFOOR_04020</name>
</gene>
<reference evidence="3" key="1">
    <citation type="journal article" date="2019" name="Int. J. Syst. Evol. Microbiol.">
        <title>The Global Catalogue of Microorganisms (GCM) 10K type strain sequencing project: providing services to taxonomists for standard genome sequencing and annotation.</title>
        <authorList>
            <consortium name="The Broad Institute Genomics Platform"/>
            <consortium name="The Broad Institute Genome Sequencing Center for Infectious Disease"/>
            <person name="Wu L."/>
            <person name="Ma J."/>
        </authorList>
    </citation>
    <scope>NUCLEOTIDE SEQUENCE [LARGE SCALE GENOMIC DNA]</scope>
    <source>
        <strain evidence="3">KCTC 52487</strain>
    </source>
</reference>
<dbReference type="RefSeq" id="WP_343165103.1">
    <property type="nucleotide sequence ID" value="NZ_JBHRSV010000002.1"/>
</dbReference>
<comment type="caution">
    <text evidence="2">The sequence shown here is derived from an EMBL/GenBank/DDBJ whole genome shotgun (WGS) entry which is preliminary data.</text>
</comment>
<accession>A0ABV6ZUY6</accession>
<evidence type="ECO:0000259" key="1">
    <source>
        <dbReference type="Pfam" id="PF12728"/>
    </source>
</evidence>
<dbReference type="SUPFAM" id="SSF46955">
    <property type="entry name" value="Putative DNA-binding domain"/>
    <property type="match status" value="1"/>
</dbReference>